<reference evidence="2 3" key="1">
    <citation type="submission" date="2015-07" db="EMBL/GenBank/DDBJ databases">
        <title>Genome analysis of myxobacterium Chondromyces crocatus Cm c5 reveals a high potential for natural compound synthesis and the genetic basis for the loss of fruiting body formation.</title>
        <authorList>
            <person name="Zaburannyi N."/>
            <person name="Bunk B."/>
            <person name="Maier J."/>
            <person name="Overmann J."/>
            <person name="Mueller R."/>
        </authorList>
    </citation>
    <scope>NUCLEOTIDE SEQUENCE [LARGE SCALE GENOMIC DNA]</scope>
    <source>
        <strain evidence="2 3">Cm c5</strain>
    </source>
</reference>
<feature type="transmembrane region" description="Helical" evidence="1">
    <location>
        <begin position="357"/>
        <end position="378"/>
    </location>
</feature>
<feature type="transmembrane region" description="Helical" evidence="1">
    <location>
        <begin position="141"/>
        <end position="161"/>
    </location>
</feature>
<feature type="transmembrane region" description="Helical" evidence="1">
    <location>
        <begin position="95"/>
        <end position="115"/>
    </location>
</feature>
<dbReference type="OrthoDB" id="140980at2"/>
<organism evidence="2 3">
    <name type="scientific">Chondromyces crocatus</name>
    <dbReference type="NCBI Taxonomy" id="52"/>
    <lineage>
        <taxon>Bacteria</taxon>
        <taxon>Pseudomonadati</taxon>
        <taxon>Myxococcota</taxon>
        <taxon>Polyangia</taxon>
        <taxon>Polyangiales</taxon>
        <taxon>Polyangiaceae</taxon>
        <taxon>Chondromyces</taxon>
    </lineage>
</organism>
<feature type="transmembrane region" description="Helical" evidence="1">
    <location>
        <begin position="208"/>
        <end position="236"/>
    </location>
</feature>
<dbReference type="EMBL" id="CP012159">
    <property type="protein sequence ID" value="AKT43933.1"/>
    <property type="molecule type" value="Genomic_DNA"/>
</dbReference>
<feature type="transmembrane region" description="Helical" evidence="1">
    <location>
        <begin position="24"/>
        <end position="45"/>
    </location>
</feature>
<evidence type="ECO:0000313" key="2">
    <source>
        <dbReference type="EMBL" id="AKT43933.1"/>
    </source>
</evidence>
<dbReference type="PATRIC" id="fig|52.7.peg.8985"/>
<dbReference type="Proteomes" id="UP000067626">
    <property type="component" value="Chromosome"/>
</dbReference>
<keyword evidence="1" id="KW-0812">Transmembrane</keyword>
<dbReference type="RefSeq" id="WP_050435339.1">
    <property type="nucleotide sequence ID" value="NZ_CP012159.1"/>
</dbReference>
<gene>
    <name evidence="2" type="ORF">CMC5_081700</name>
</gene>
<proteinExistence type="predicted"/>
<keyword evidence="3" id="KW-1185">Reference proteome</keyword>
<dbReference type="PANTHER" id="PTHR43044">
    <property type="match status" value="1"/>
</dbReference>
<feature type="transmembrane region" description="Helical" evidence="1">
    <location>
        <begin position="298"/>
        <end position="317"/>
    </location>
</feature>
<dbReference type="AlphaFoldDB" id="A0A0K1ETH0"/>
<dbReference type="PANTHER" id="PTHR43044:SF1">
    <property type="entry name" value="QUINOL:CYTOCHROME C OXIDOREDUCTASE QUINONE-BINDING SUBUNIT 2"/>
    <property type="match status" value="1"/>
</dbReference>
<name>A0A0K1ETH0_CHOCO</name>
<dbReference type="KEGG" id="ccro:CMC5_081700"/>
<feature type="transmembrane region" description="Helical" evidence="1">
    <location>
        <begin position="257"/>
        <end position="278"/>
    </location>
</feature>
<keyword evidence="1" id="KW-0472">Membrane</keyword>
<feature type="transmembrane region" description="Helical" evidence="1">
    <location>
        <begin position="182"/>
        <end position="202"/>
    </location>
</feature>
<evidence type="ECO:0008006" key="4">
    <source>
        <dbReference type="Google" id="ProtNLM"/>
    </source>
</evidence>
<keyword evidence="1" id="KW-1133">Transmembrane helix</keyword>
<dbReference type="STRING" id="52.CMC5_081700"/>
<evidence type="ECO:0000313" key="3">
    <source>
        <dbReference type="Proteomes" id="UP000067626"/>
    </source>
</evidence>
<accession>A0A0K1ETH0</accession>
<feature type="transmembrane region" description="Helical" evidence="1">
    <location>
        <begin position="324"/>
        <end position="345"/>
    </location>
</feature>
<feature type="transmembrane region" description="Helical" evidence="1">
    <location>
        <begin position="51"/>
        <end position="74"/>
    </location>
</feature>
<protein>
    <recommendedName>
        <fullName evidence="4">Quinol:cytochrome C oxidoreductase</fullName>
    </recommendedName>
</protein>
<sequence>MAKAHGVPAKVDAIKLSEEGAKKVMNAAIGLAVVGVVLGAAGYFTDAHRFAFSYLTGFLWLTTIALGGLFFVIIQHLTKAGWSVAPRRHMEWISGALPACAALFLPIVLFAHDIWHHWMGPEAAHDEILQKKAGYLNPSFFYIRAAIYFAIWIGLALWFAARSAEQDETGNQKLTVKMQNMAPPAVLLFGLSITFAGFDWLMSLDPHWYSTIFGVYVFAGAAVSSLSVLALVNIKLQQEGLLQKVSNVEHRHDIGKLLFGFIVFWAYIGFSQFILIWYANIPEETLFYKHRWEGSWKVVSMTLLIGHFVLPFLVLLSRHAKRHFTVLAGASVWMLVMHYVDLYWLVMPTLDHHGAHFSWIDLAGLLAPVGVGALLIALRATRGHLYPLKDPRLAEAAAVENL</sequence>
<evidence type="ECO:0000256" key="1">
    <source>
        <dbReference type="SAM" id="Phobius"/>
    </source>
</evidence>